<feature type="transmembrane region" description="Helical" evidence="7">
    <location>
        <begin position="12"/>
        <end position="37"/>
    </location>
</feature>
<keyword evidence="4 7" id="KW-0812">Transmembrane</keyword>
<name>A0ABW5QSC3_9BACL</name>
<accession>A0ABW5QSC3</accession>
<evidence type="ECO:0000313" key="10">
    <source>
        <dbReference type="Proteomes" id="UP001597493"/>
    </source>
</evidence>
<dbReference type="RefSeq" id="WP_379269224.1">
    <property type="nucleotide sequence ID" value="NZ_JBHUGT010000031.1"/>
</dbReference>
<protein>
    <submittedName>
        <fullName evidence="9">DMT family transporter</fullName>
    </submittedName>
</protein>
<evidence type="ECO:0000256" key="6">
    <source>
        <dbReference type="ARBA" id="ARBA00023136"/>
    </source>
</evidence>
<dbReference type="Gene3D" id="1.10.3730.20">
    <property type="match status" value="1"/>
</dbReference>
<feature type="transmembrane region" description="Helical" evidence="7">
    <location>
        <begin position="72"/>
        <end position="93"/>
    </location>
</feature>
<dbReference type="SUPFAM" id="SSF103481">
    <property type="entry name" value="Multidrug resistance efflux transporter EmrE"/>
    <property type="match status" value="1"/>
</dbReference>
<comment type="subcellular location">
    <subcellularLocation>
        <location evidence="1">Cell membrane</location>
        <topology evidence="1">Multi-pass membrane protein</topology>
    </subcellularLocation>
</comment>
<dbReference type="PANTHER" id="PTHR42920">
    <property type="entry name" value="OS03G0707200 PROTEIN-RELATED"/>
    <property type="match status" value="1"/>
</dbReference>
<feature type="domain" description="EamA" evidence="8">
    <location>
        <begin position="15"/>
        <end position="88"/>
    </location>
</feature>
<dbReference type="PANTHER" id="PTHR42920:SF11">
    <property type="entry name" value="INNER MEMBRANE PROTEIN YTFF"/>
    <property type="match status" value="1"/>
</dbReference>
<comment type="similarity">
    <text evidence="2">Belongs to the EamA transporter family.</text>
</comment>
<sequence length="118" mass="13250">MFENPLTALSAIGWHAWLALVWYGPFVTGLAFMFWYAGIQRTDAATAAGFSGMMPFTAFLLSVAILNEQAGWRQWAGCIMVVIGMALIGGFRYRRSFHRSKKAMMSLHKCRKRAPKTP</sequence>
<evidence type="ECO:0000259" key="8">
    <source>
        <dbReference type="Pfam" id="PF00892"/>
    </source>
</evidence>
<dbReference type="Proteomes" id="UP001597493">
    <property type="component" value="Unassembled WGS sequence"/>
</dbReference>
<evidence type="ECO:0000256" key="7">
    <source>
        <dbReference type="SAM" id="Phobius"/>
    </source>
</evidence>
<reference evidence="10" key="1">
    <citation type="journal article" date="2019" name="Int. J. Syst. Evol. Microbiol.">
        <title>The Global Catalogue of Microorganisms (GCM) 10K type strain sequencing project: providing services to taxonomists for standard genome sequencing and annotation.</title>
        <authorList>
            <consortium name="The Broad Institute Genomics Platform"/>
            <consortium name="The Broad Institute Genome Sequencing Center for Infectious Disease"/>
            <person name="Wu L."/>
            <person name="Ma J."/>
        </authorList>
    </citation>
    <scope>NUCLEOTIDE SEQUENCE [LARGE SCALE GENOMIC DNA]</scope>
    <source>
        <strain evidence="10">TISTR 1827</strain>
    </source>
</reference>
<proteinExistence type="inferred from homology"/>
<evidence type="ECO:0000256" key="3">
    <source>
        <dbReference type="ARBA" id="ARBA00022475"/>
    </source>
</evidence>
<evidence type="ECO:0000313" key="9">
    <source>
        <dbReference type="EMBL" id="MFD2659055.1"/>
    </source>
</evidence>
<comment type="caution">
    <text evidence="9">The sequence shown here is derived from an EMBL/GenBank/DDBJ whole genome shotgun (WGS) entry which is preliminary data.</text>
</comment>
<keyword evidence="5 7" id="KW-1133">Transmembrane helix</keyword>
<dbReference type="EMBL" id="JBHUMY010000001">
    <property type="protein sequence ID" value="MFD2659055.1"/>
    <property type="molecule type" value="Genomic_DNA"/>
</dbReference>
<keyword evidence="3" id="KW-1003">Cell membrane</keyword>
<evidence type="ECO:0000256" key="5">
    <source>
        <dbReference type="ARBA" id="ARBA00022989"/>
    </source>
</evidence>
<organism evidence="9 10">
    <name type="scientific">Paenibacillus thailandensis</name>
    <dbReference type="NCBI Taxonomy" id="393250"/>
    <lineage>
        <taxon>Bacteria</taxon>
        <taxon>Bacillati</taxon>
        <taxon>Bacillota</taxon>
        <taxon>Bacilli</taxon>
        <taxon>Bacillales</taxon>
        <taxon>Paenibacillaceae</taxon>
        <taxon>Paenibacillus</taxon>
    </lineage>
</organism>
<dbReference type="InterPro" id="IPR051258">
    <property type="entry name" value="Diverse_Substrate_Transporter"/>
</dbReference>
<dbReference type="InterPro" id="IPR000620">
    <property type="entry name" value="EamA_dom"/>
</dbReference>
<keyword evidence="6 7" id="KW-0472">Membrane</keyword>
<dbReference type="Pfam" id="PF00892">
    <property type="entry name" value="EamA"/>
    <property type="match status" value="1"/>
</dbReference>
<feature type="transmembrane region" description="Helical" evidence="7">
    <location>
        <begin position="44"/>
        <end position="66"/>
    </location>
</feature>
<keyword evidence="10" id="KW-1185">Reference proteome</keyword>
<evidence type="ECO:0000256" key="4">
    <source>
        <dbReference type="ARBA" id="ARBA00022692"/>
    </source>
</evidence>
<gene>
    <name evidence="9" type="ORF">ACFSW5_02115</name>
</gene>
<dbReference type="InterPro" id="IPR037185">
    <property type="entry name" value="EmrE-like"/>
</dbReference>
<evidence type="ECO:0000256" key="1">
    <source>
        <dbReference type="ARBA" id="ARBA00004651"/>
    </source>
</evidence>
<evidence type="ECO:0000256" key="2">
    <source>
        <dbReference type="ARBA" id="ARBA00007362"/>
    </source>
</evidence>